<feature type="binding site" evidence="11">
    <location>
        <position position="112"/>
    </location>
    <ligand>
        <name>CTP</name>
        <dbReference type="ChEBI" id="CHEBI:37563"/>
    </ligand>
</feature>
<dbReference type="InterPro" id="IPR032828">
    <property type="entry name" value="PolyA_RNA-bd"/>
</dbReference>
<dbReference type="NCBIfam" id="NF009814">
    <property type="entry name" value="PRK13299.1"/>
    <property type="match status" value="1"/>
</dbReference>
<feature type="binding site" evidence="11">
    <location>
        <position position="158"/>
    </location>
    <ligand>
        <name>ATP</name>
        <dbReference type="ChEBI" id="CHEBI:30616"/>
    </ligand>
</feature>
<dbReference type="CDD" id="cd05398">
    <property type="entry name" value="NT_ClassII-CCAase"/>
    <property type="match status" value="1"/>
</dbReference>
<gene>
    <name evidence="11" type="primary">cca</name>
    <name evidence="15" type="ORF">GCM10008935_12870</name>
</gene>
<dbReference type="Pfam" id="PF12627">
    <property type="entry name" value="PolyA_pol_RNAbd"/>
    <property type="match status" value="1"/>
</dbReference>
<evidence type="ECO:0000256" key="1">
    <source>
        <dbReference type="ARBA" id="ARBA00001946"/>
    </source>
</evidence>
<dbReference type="InterPro" id="IPR032810">
    <property type="entry name" value="CCA-adding_enz_C"/>
</dbReference>
<dbReference type="EMBL" id="BAAACZ010000009">
    <property type="protein sequence ID" value="GAA0459054.1"/>
    <property type="molecule type" value="Genomic_DNA"/>
</dbReference>
<comment type="caution">
    <text evidence="15">The sequence shown here is derived from an EMBL/GenBank/DDBJ whole genome shotgun (WGS) entry which is preliminary data.</text>
</comment>
<comment type="catalytic activity">
    <reaction evidence="11">
        <text>a tRNA with a 3' CCA end + 2 CTP + ATP = a tRNA with a 3' CCACCA end + 3 diphosphate</text>
        <dbReference type="Rhea" id="RHEA:76235"/>
        <dbReference type="Rhea" id="RHEA-COMP:10468"/>
        <dbReference type="Rhea" id="RHEA-COMP:18655"/>
        <dbReference type="ChEBI" id="CHEBI:30616"/>
        <dbReference type="ChEBI" id="CHEBI:33019"/>
        <dbReference type="ChEBI" id="CHEBI:37563"/>
        <dbReference type="ChEBI" id="CHEBI:83071"/>
        <dbReference type="ChEBI" id="CHEBI:195187"/>
    </reaction>
</comment>
<keyword evidence="3 11" id="KW-0819">tRNA processing</keyword>
<feature type="domain" description="CCA-adding enzyme C-terminal" evidence="14">
    <location>
        <begin position="254"/>
        <end position="390"/>
    </location>
</feature>
<feature type="binding site" evidence="11">
    <location>
        <position position="161"/>
    </location>
    <ligand>
        <name>ATP</name>
        <dbReference type="ChEBI" id="CHEBI:30616"/>
    </ligand>
</feature>
<feature type="binding site" evidence="11">
    <location>
        <position position="28"/>
    </location>
    <ligand>
        <name>ATP</name>
        <dbReference type="ChEBI" id="CHEBI:30616"/>
    </ligand>
</feature>
<sequence>MLGEPFIKAKNIINTFENHGFEAYFVGGSVRDYLLDIPIGDVDIATNAKPDEMLKLFKRTVPVGIEHGTVIIIDNGHDFEVTTYRTEGDYEDFRRPDSVEFVTDLKLDLSRRDFTINAMAMNMNGEVIDPYDGQSHLKERMIHTVGLAKDRFSEDALRMLRAIRFASQLDFNISNDVSAAIHQYKDLLSKIAVERIQAELFKMFKGAGVQRGLSSLEKTKLDQALPLFNYEPNLVSKLKAHVIDLIEYPSVVIAALTLLSDHHFFDDWIKTYKISNQIKKGAILLINSLNHYNQKGVNEELLYKLGESQFRPFIEIVHVMTGECLELKALTMQYEQLPIHSRGDLAISGHDIMSMFPNMSKGRWIGEYLEQVERLVLLKQISNNHKDIESEVKRWKELDIN</sequence>
<keyword evidence="9 11" id="KW-0460">Magnesium</keyword>
<dbReference type="EC" id="2.7.7.72" evidence="11"/>
<evidence type="ECO:0000256" key="7">
    <source>
        <dbReference type="ARBA" id="ARBA00022800"/>
    </source>
</evidence>
<evidence type="ECO:0000256" key="2">
    <source>
        <dbReference type="ARBA" id="ARBA00022679"/>
    </source>
</evidence>
<dbReference type="InterPro" id="IPR050264">
    <property type="entry name" value="Bact_CCA-adding_enz_type3_sf"/>
</dbReference>
<keyword evidence="2 11" id="KW-0808">Transferase</keyword>
<dbReference type="Gene3D" id="1.10.246.80">
    <property type="match status" value="1"/>
</dbReference>
<evidence type="ECO:0000259" key="12">
    <source>
        <dbReference type="Pfam" id="PF01743"/>
    </source>
</evidence>
<feature type="binding site" evidence="11">
    <location>
        <position position="164"/>
    </location>
    <ligand>
        <name>ATP</name>
        <dbReference type="ChEBI" id="CHEBI:30616"/>
    </ligand>
</feature>
<evidence type="ECO:0000259" key="14">
    <source>
        <dbReference type="Pfam" id="PF13735"/>
    </source>
</evidence>
<feature type="binding site" evidence="11">
    <location>
        <position position="155"/>
    </location>
    <ligand>
        <name>ATP</name>
        <dbReference type="ChEBI" id="CHEBI:30616"/>
    </ligand>
</feature>
<evidence type="ECO:0000259" key="13">
    <source>
        <dbReference type="Pfam" id="PF12627"/>
    </source>
</evidence>
<dbReference type="Gene3D" id="1.10.3090.10">
    <property type="entry name" value="cca-adding enzyme, domain 2"/>
    <property type="match status" value="1"/>
</dbReference>
<feature type="binding site" evidence="11">
    <location>
        <position position="112"/>
    </location>
    <ligand>
        <name>ATP</name>
        <dbReference type="ChEBI" id="CHEBI:30616"/>
    </ligand>
</feature>
<evidence type="ECO:0000256" key="5">
    <source>
        <dbReference type="ARBA" id="ARBA00022723"/>
    </source>
</evidence>
<dbReference type="InterPro" id="IPR002646">
    <property type="entry name" value="PolA_pol_head_dom"/>
</dbReference>
<keyword evidence="16" id="KW-1185">Reference proteome</keyword>
<dbReference type="Pfam" id="PF01743">
    <property type="entry name" value="PolyA_pol"/>
    <property type="match status" value="1"/>
</dbReference>
<feature type="binding site" evidence="11">
    <location>
        <position position="28"/>
    </location>
    <ligand>
        <name>CTP</name>
        <dbReference type="ChEBI" id="CHEBI:37563"/>
    </ligand>
</feature>
<feature type="binding site" evidence="11">
    <location>
        <position position="161"/>
    </location>
    <ligand>
        <name>CTP</name>
        <dbReference type="ChEBI" id="CHEBI:37563"/>
    </ligand>
</feature>
<comment type="cofactor">
    <cofactor evidence="1 11">
        <name>Mg(2+)</name>
        <dbReference type="ChEBI" id="CHEBI:18420"/>
    </cofactor>
</comment>
<keyword evidence="5 11" id="KW-0479">Metal-binding</keyword>
<dbReference type="Proteomes" id="UP001500740">
    <property type="component" value="Unassembled WGS sequence"/>
</dbReference>
<evidence type="ECO:0000313" key="15">
    <source>
        <dbReference type="EMBL" id="GAA0459054.1"/>
    </source>
</evidence>
<evidence type="ECO:0000256" key="10">
    <source>
        <dbReference type="ARBA" id="ARBA00022884"/>
    </source>
</evidence>
<dbReference type="Gene3D" id="1.20.58.560">
    <property type="match status" value="1"/>
</dbReference>
<keyword evidence="6 11" id="KW-0547">Nucleotide-binding</keyword>
<dbReference type="PANTHER" id="PTHR46173">
    <property type="entry name" value="CCA TRNA NUCLEOTIDYLTRANSFERASE 1, MITOCHONDRIAL"/>
    <property type="match status" value="1"/>
</dbReference>
<comment type="catalytic activity">
    <reaction evidence="11">
        <text>a tRNA precursor + 2 CTP + ATP = a tRNA with a 3' CCA end + 3 diphosphate</text>
        <dbReference type="Rhea" id="RHEA:14433"/>
        <dbReference type="Rhea" id="RHEA-COMP:10465"/>
        <dbReference type="Rhea" id="RHEA-COMP:10468"/>
        <dbReference type="ChEBI" id="CHEBI:30616"/>
        <dbReference type="ChEBI" id="CHEBI:33019"/>
        <dbReference type="ChEBI" id="CHEBI:37563"/>
        <dbReference type="ChEBI" id="CHEBI:74896"/>
        <dbReference type="ChEBI" id="CHEBI:83071"/>
        <dbReference type="EC" id="2.7.7.72"/>
    </reaction>
</comment>
<evidence type="ECO:0000256" key="8">
    <source>
        <dbReference type="ARBA" id="ARBA00022840"/>
    </source>
</evidence>
<comment type="miscellaneous">
    <text evidence="11">A single active site specifically recognizes both ATP and CTP and is responsible for their addition.</text>
</comment>
<comment type="similarity">
    <text evidence="11">Belongs to the tRNA nucleotidyltransferase/poly(A) polymerase family. Bacterial CCA-adding enzyme type 3 subfamily.</text>
</comment>
<accession>A0ABN0ZUT5</accession>
<name>A0ABN0ZUT5_9BACI</name>
<dbReference type="Pfam" id="PF13735">
    <property type="entry name" value="tRNA_NucTran2_2"/>
    <property type="match status" value="1"/>
</dbReference>
<dbReference type="RefSeq" id="WP_343782539.1">
    <property type="nucleotide sequence ID" value="NZ_BAAACZ010000009.1"/>
</dbReference>
<feature type="binding site" evidence="11">
    <location>
        <position position="41"/>
    </location>
    <ligand>
        <name>Mg(2+)</name>
        <dbReference type="ChEBI" id="CHEBI:18420"/>
    </ligand>
</feature>
<keyword evidence="8 11" id="KW-0067">ATP-binding</keyword>
<feature type="domain" description="tRNA nucleotidyltransferase/poly(A) polymerase RNA and SrmB- binding" evidence="13">
    <location>
        <begin position="170"/>
        <end position="227"/>
    </location>
</feature>
<evidence type="ECO:0000256" key="6">
    <source>
        <dbReference type="ARBA" id="ARBA00022741"/>
    </source>
</evidence>
<feature type="binding site" evidence="11">
    <location>
        <position position="164"/>
    </location>
    <ligand>
        <name>CTP</name>
        <dbReference type="ChEBI" id="CHEBI:37563"/>
    </ligand>
</feature>
<dbReference type="InterPro" id="IPR023068">
    <property type="entry name" value="CCA-adding_enz_firmicutes"/>
</dbReference>
<dbReference type="SUPFAM" id="SSF81891">
    <property type="entry name" value="Poly A polymerase C-terminal region-like"/>
    <property type="match status" value="1"/>
</dbReference>
<proteinExistence type="inferred from homology"/>
<dbReference type="Gene3D" id="3.30.460.10">
    <property type="entry name" value="Beta Polymerase, domain 2"/>
    <property type="match status" value="1"/>
</dbReference>
<feature type="binding site" evidence="11">
    <location>
        <position position="31"/>
    </location>
    <ligand>
        <name>CTP</name>
        <dbReference type="ChEBI" id="CHEBI:37563"/>
    </ligand>
</feature>
<dbReference type="PANTHER" id="PTHR46173:SF1">
    <property type="entry name" value="CCA TRNA NUCLEOTIDYLTRANSFERASE 1, MITOCHONDRIAL"/>
    <property type="match status" value="1"/>
</dbReference>
<comment type="function">
    <text evidence="11">Catalyzes the addition and repair of the essential 3'-terminal CCA sequence in tRNAs without using a nucleic acid template. Adds these three nucleotides in the order of C, C, and A to the tRNA nucleotide-73, using CTP and ATP as substrates and producing inorganic pyrophosphate. tRNA 3'-terminal CCA addition is required both for tRNA processing and repair. Also involved in tRNA surveillance by mediating tandem CCA addition to generate a CCACCA at the 3' terminus of unstable tRNAs. While stable tRNAs receive only 3'-terminal CCA, unstable tRNAs are marked with CCACCA and rapidly degraded.</text>
</comment>
<dbReference type="SUPFAM" id="SSF81301">
    <property type="entry name" value="Nucleotidyltransferase"/>
    <property type="match status" value="1"/>
</dbReference>
<evidence type="ECO:0000256" key="9">
    <source>
        <dbReference type="ARBA" id="ARBA00022842"/>
    </source>
</evidence>
<feature type="binding site" evidence="11">
    <location>
        <position position="158"/>
    </location>
    <ligand>
        <name>CTP</name>
        <dbReference type="ChEBI" id="CHEBI:37563"/>
    </ligand>
</feature>
<evidence type="ECO:0000256" key="4">
    <source>
        <dbReference type="ARBA" id="ARBA00022695"/>
    </source>
</evidence>
<feature type="binding site" evidence="11">
    <location>
        <position position="43"/>
    </location>
    <ligand>
        <name>Mg(2+)</name>
        <dbReference type="ChEBI" id="CHEBI:18420"/>
    </ligand>
</feature>
<keyword evidence="7 11" id="KW-0692">RNA repair</keyword>
<organism evidence="15 16">
    <name type="scientific">Alkalibacillus silvisoli</name>
    <dbReference type="NCBI Taxonomy" id="392823"/>
    <lineage>
        <taxon>Bacteria</taxon>
        <taxon>Bacillati</taxon>
        <taxon>Bacillota</taxon>
        <taxon>Bacilli</taxon>
        <taxon>Bacillales</taxon>
        <taxon>Bacillaceae</taxon>
        <taxon>Alkalibacillus</taxon>
    </lineage>
</organism>
<keyword evidence="10 11" id="KW-0694">RNA-binding</keyword>
<comment type="subunit">
    <text evidence="11">Homodimer.</text>
</comment>
<reference evidence="15 16" key="1">
    <citation type="journal article" date="2019" name="Int. J. Syst. Evol. Microbiol.">
        <title>The Global Catalogue of Microorganisms (GCM) 10K type strain sequencing project: providing services to taxonomists for standard genome sequencing and annotation.</title>
        <authorList>
            <consortium name="The Broad Institute Genomics Platform"/>
            <consortium name="The Broad Institute Genome Sequencing Center for Infectious Disease"/>
            <person name="Wu L."/>
            <person name="Ma J."/>
        </authorList>
    </citation>
    <scope>NUCLEOTIDE SEQUENCE [LARGE SCALE GENOMIC DNA]</scope>
    <source>
        <strain evidence="15 16">JCM 14193</strain>
    </source>
</reference>
<feature type="binding site" evidence="11">
    <location>
        <position position="31"/>
    </location>
    <ligand>
        <name>ATP</name>
        <dbReference type="ChEBI" id="CHEBI:30616"/>
    </ligand>
</feature>
<feature type="binding site" evidence="11">
    <location>
        <position position="155"/>
    </location>
    <ligand>
        <name>CTP</name>
        <dbReference type="ChEBI" id="CHEBI:37563"/>
    </ligand>
</feature>
<evidence type="ECO:0000313" key="16">
    <source>
        <dbReference type="Proteomes" id="UP001500740"/>
    </source>
</evidence>
<dbReference type="InterPro" id="IPR043519">
    <property type="entry name" value="NT_sf"/>
</dbReference>
<protein>
    <recommendedName>
        <fullName evidence="11">CCA-adding enzyme</fullName>
        <ecNumber evidence="11">2.7.7.72</ecNumber>
    </recommendedName>
    <alternativeName>
        <fullName evidence="11">CCA tRNA nucleotidyltransferase</fullName>
    </alternativeName>
    <alternativeName>
        <fullName evidence="11">tRNA CCA-pyrophosphorylase</fullName>
    </alternativeName>
    <alternativeName>
        <fullName evidence="11">tRNA adenylyl-/cytidylyl- transferase</fullName>
    </alternativeName>
    <alternativeName>
        <fullName evidence="11">tRNA nucleotidyltransferase</fullName>
    </alternativeName>
    <alternativeName>
        <fullName evidence="11">tRNA-NT</fullName>
    </alternativeName>
</protein>
<keyword evidence="4 11" id="KW-0548">Nucleotidyltransferase</keyword>
<evidence type="ECO:0000256" key="3">
    <source>
        <dbReference type="ARBA" id="ARBA00022694"/>
    </source>
</evidence>
<dbReference type="HAMAP" id="MF_01263">
    <property type="entry name" value="CCA_bact_type3"/>
    <property type="match status" value="1"/>
</dbReference>
<feature type="domain" description="Poly A polymerase head" evidence="12">
    <location>
        <begin position="23"/>
        <end position="142"/>
    </location>
</feature>
<evidence type="ECO:0000256" key="11">
    <source>
        <dbReference type="HAMAP-Rule" id="MF_01263"/>
    </source>
</evidence>